<evidence type="ECO:0000313" key="2">
    <source>
        <dbReference type="Proteomes" id="UP000178953"/>
    </source>
</evidence>
<gene>
    <name evidence="1" type="ORF">BEL07_17630</name>
</gene>
<sequence>MPSPQNTGFDVLPTANYISEALRDNPQADSDVRAAITESLDLLRDHVAVISGARAEGAIQIPSGWTADAANDADQKVWNLCKAYRS</sequence>
<dbReference type="Proteomes" id="UP000178953">
    <property type="component" value="Unassembled WGS sequence"/>
</dbReference>
<protein>
    <submittedName>
        <fullName evidence="1">Uncharacterized protein</fullName>
    </submittedName>
</protein>
<evidence type="ECO:0000313" key="1">
    <source>
        <dbReference type="EMBL" id="OFJ52446.1"/>
    </source>
</evidence>
<accession>A0A1E8Q245</accession>
<organism evidence="1 2">
    <name type="scientific">Mycolicibacterium grossiae</name>
    <dbReference type="NCBI Taxonomy" id="1552759"/>
    <lineage>
        <taxon>Bacteria</taxon>
        <taxon>Bacillati</taxon>
        <taxon>Actinomycetota</taxon>
        <taxon>Actinomycetes</taxon>
        <taxon>Mycobacteriales</taxon>
        <taxon>Mycobacteriaceae</taxon>
        <taxon>Mycolicibacterium</taxon>
    </lineage>
</organism>
<name>A0A1E8Q245_9MYCO</name>
<dbReference type="AlphaFoldDB" id="A0A1E8Q245"/>
<keyword evidence="2" id="KW-1185">Reference proteome</keyword>
<proteinExistence type="predicted"/>
<comment type="caution">
    <text evidence="1">The sequence shown here is derived from an EMBL/GenBank/DDBJ whole genome shotgun (WGS) entry which is preliminary data.</text>
</comment>
<reference evidence="1 2" key="1">
    <citation type="submission" date="2016-09" db="EMBL/GenBank/DDBJ databases">
        <title>genome sequence of Mycobacterium sp. 739 SCH.</title>
        <authorList>
            <person name="Greninger A.L."/>
            <person name="Qin X."/>
            <person name="Jerome K."/>
            <person name="Vora S."/>
            <person name="Quinn K."/>
        </authorList>
    </citation>
    <scope>NUCLEOTIDE SEQUENCE [LARGE SCALE GENOMIC DNA]</scope>
    <source>
        <strain evidence="1 2">SCH</strain>
    </source>
</reference>
<dbReference type="EMBL" id="MCHX01000040">
    <property type="protein sequence ID" value="OFJ52446.1"/>
    <property type="molecule type" value="Genomic_DNA"/>
</dbReference>